<reference evidence="6 7" key="1">
    <citation type="submission" date="2016-10" db="EMBL/GenBank/DDBJ databases">
        <authorList>
            <person name="de Groot N.N."/>
        </authorList>
    </citation>
    <scope>NUCLEOTIDE SEQUENCE [LARGE SCALE GENOMIC DNA]</scope>
    <source>
        <strain evidence="6 7">CBS 141442</strain>
    </source>
</reference>
<evidence type="ECO:0000313" key="6">
    <source>
        <dbReference type="EMBL" id="SGZ53716.1"/>
    </source>
</evidence>
<keyword evidence="3" id="KW-0067">ATP-binding</keyword>
<feature type="region of interest" description="Disordered" evidence="4">
    <location>
        <begin position="1236"/>
        <end position="1256"/>
    </location>
</feature>
<dbReference type="PANTHER" id="PTHR45626:SF51">
    <property type="entry name" value="SNF2-RELATED DOMAIN-CONTAINING PROTEIN"/>
    <property type="match status" value="1"/>
</dbReference>
<evidence type="ECO:0000256" key="2">
    <source>
        <dbReference type="ARBA" id="ARBA00022801"/>
    </source>
</evidence>
<dbReference type="InterPro" id="IPR038718">
    <property type="entry name" value="SNF2-like_sf"/>
</dbReference>
<dbReference type="InterPro" id="IPR000330">
    <property type="entry name" value="SNF2_N"/>
</dbReference>
<name>A0A1L0DB25_9ASCO</name>
<dbReference type="CDD" id="cd18793">
    <property type="entry name" value="SF2_C_SNF"/>
    <property type="match status" value="1"/>
</dbReference>
<dbReference type="SMART" id="SM00487">
    <property type="entry name" value="DEXDc"/>
    <property type="match status" value="1"/>
</dbReference>
<feature type="compositionally biased region" description="Basic residues" evidence="4">
    <location>
        <begin position="1245"/>
        <end position="1256"/>
    </location>
</feature>
<dbReference type="Gene3D" id="3.40.50.10810">
    <property type="entry name" value="Tandem AAA-ATPase domain"/>
    <property type="match status" value="1"/>
</dbReference>
<dbReference type="AlphaFoldDB" id="A0A1L0DB25"/>
<dbReference type="InterPro" id="IPR049730">
    <property type="entry name" value="SNF2/RAD54-like_C"/>
</dbReference>
<dbReference type="PANTHER" id="PTHR45626">
    <property type="entry name" value="TRANSCRIPTION TERMINATION FACTOR 2-RELATED"/>
    <property type="match status" value="1"/>
</dbReference>
<protein>
    <submittedName>
        <fullName evidence="6">CIC11C00000004560</fullName>
    </submittedName>
</protein>
<dbReference type="GO" id="GO:0008094">
    <property type="term" value="F:ATP-dependent activity, acting on DNA"/>
    <property type="evidence" value="ECO:0007669"/>
    <property type="project" value="TreeGrafter"/>
</dbReference>
<dbReference type="InterPro" id="IPR027417">
    <property type="entry name" value="P-loop_NTPase"/>
</dbReference>
<keyword evidence="2" id="KW-0378">Hydrolase</keyword>
<evidence type="ECO:0000313" key="7">
    <source>
        <dbReference type="Proteomes" id="UP000182334"/>
    </source>
</evidence>
<evidence type="ECO:0000256" key="1">
    <source>
        <dbReference type="ARBA" id="ARBA00022741"/>
    </source>
</evidence>
<dbReference type="GO" id="GO:0005524">
    <property type="term" value="F:ATP binding"/>
    <property type="evidence" value="ECO:0007669"/>
    <property type="project" value="UniProtKB-KW"/>
</dbReference>
<proteinExistence type="predicted"/>
<organism evidence="6 7">
    <name type="scientific">Sungouiella intermedia</name>
    <dbReference type="NCBI Taxonomy" id="45354"/>
    <lineage>
        <taxon>Eukaryota</taxon>
        <taxon>Fungi</taxon>
        <taxon>Dikarya</taxon>
        <taxon>Ascomycota</taxon>
        <taxon>Saccharomycotina</taxon>
        <taxon>Pichiomycetes</taxon>
        <taxon>Metschnikowiaceae</taxon>
        <taxon>Sungouiella</taxon>
    </lineage>
</organism>
<keyword evidence="1" id="KW-0547">Nucleotide-binding</keyword>
<dbReference type="Pfam" id="PF00176">
    <property type="entry name" value="SNF2-rel_dom"/>
    <property type="match status" value="1"/>
</dbReference>
<evidence type="ECO:0000256" key="3">
    <source>
        <dbReference type="ARBA" id="ARBA00022840"/>
    </source>
</evidence>
<dbReference type="GO" id="GO:0005634">
    <property type="term" value="C:nucleus"/>
    <property type="evidence" value="ECO:0007669"/>
    <property type="project" value="TreeGrafter"/>
</dbReference>
<dbReference type="GO" id="GO:0006281">
    <property type="term" value="P:DNA repair"/>
    <property type="evidence" value="ECO:0007669"/>
    <property type="project" value="TreeGrafter"/>
</dbReference>
<keyword evidence="7" id="KW-1185">Reference proteome</keyword>
<dbReference type="InterPro" id="IPR001650">
    <property type="entry name" value="Helicase_C-like"/>
</dbReference>
<dbReference type="Proteomes" id="UP000182334">
    <property type="component" value="Chromosome IV"/>
</dbReference>
<accession>A0A1L0DB25</accession>
<dbReference type="InterPro" id="IPR050628">
    <property type="entry name" value="SNF2_RAD54_helicase_TF"/>
</dbReference>
<dbReference type="Gene3D" id="3.40.50.300">
    <property type="entry name" value="P-loop containing nucleotide triphosphate hydrolases"/>
    <property type="match status" value="1"/>
</dbReference>
<feature type="region of interest" description="Disordered" evidence="4">
    <location>
        <begin position="921"/>
        <end position="943"/>
    </location>
</feature>
<dbReference type="PROSITE" id="PS51194">
    <property type="entry name" value="HELICASE_CTER"/>
    <property type="match status" value="1"/>
</dbReference>
<evidence type="ECO:0000256" key="4">
    <source>
        <dbReference type="SAM" id="MobiDB-lite"/>
    </source>
</evidence>
<dbReference type="OrthoDB" id="2801544at2759"/>
<dbReference type="GO" id="GO:0016787">
    <property type="term" value="F:hydrolase activity"/>
    <property type="evidence" value="ECO:0007669"/>
    <property type="project" value="UniProtKB-KW"/>
</dbReference>
<dbReference type="Pfam" id="PF00271">
    <property type="entry name" value="Helicase_C"/>
    <property type="match status" value="1"/>
</dbReference>
<sequence length="1256" mass="143923">MNRSSVDFTKVVETCNSLHGLISIGTLNFHSLPTEICALQGIAVDDQRWKWLDHEFLNQCYRGNIHPVFKALTFLIRHRYFTATFKVFQVSVCDRLLPIAIAKVRIYAVPLDIEGARYIRQWRQKWLAQYLSREFRSNWLVLMKVLDYSPRGWHGCSHHCTIDDFVNDSVLILPLNGSDKYIDPFLCPSSFHFTRWLDQLQYFVPQNRSEESLDTVVLRIYNNVAVPDMSGYKNRDFKKKLGLASSGDLITSLINEYPYNSAVLPGVLSTLYPFQVKSLCRMLEKETLVQNLPVPYFKMIVSPSGKVYYFDMFDPGFHLNPELYTSPRGGILAENMGLGKTLICLSLICATKFDISTVPDNLMLYHDQSVRGKENTRRPGMKSLADICQDTIGQNSLPWKFFQDDLPQSVIDKLSRTNGFFRIGLTYSANQYGLRTKEKRMEEDEYQTLFMSNSTLLVVPENLFHQWNHELNKHIEPSYLSKLFVSDRFKQPIHNSNSTYTDNIPENVDQLITYDLVLITAPLFARLSKKKSCTLRDLYWKRLIIDEGHSMSSKSSNLSTLCNSIYAERRWAVTGTPTSGLTNLYMDEEEQIKEQSVEQSPSKKKRKYVVKSKFNVRDDLVKLGNLVSSYFKVEPFHSQPKLWNSAIVKNLSDSTFSTESNLKSLLDSLMVRHNLADVESDLKLPQLHHEAVFISPSYHNKLSINLFTAVLAVNAVSSEREGSDYMFDPSNRQQLRRLVNNLQLSTFYWTGFQLDDVKTLIGIAKHCLKKTNPAGDPFFGNSDRELLQRSLSAAYEAIHNPGWRTASMLHEMQYFVRGLPYPFIRTYGLGVLESLGLGVFGAPHLAAIQEFYYKNRFMDMDDEAALTAKLESGSQKFWENYWNDSARKDNSKFKKQESTHDFDVHGLKEALEDDLRQTRGDFKISPSKSSSGSQDWNSTRDSLTNEVGGGLKITGEKKLVHNVVSGSDVKKATILGSASAKLSYLASRLVDHQRQGVKSIVFFEFEDSAYYLTELLDILGVNYILYATFIGAGQRSNNLADFDSHNSEALGGITLIMDLRLASHGLTIISATRVYFLSPVWQRSVEAQAIKRAHRIGQTHEVYVETLVLRDTLEEEIYKRRERNEPQQEKSDTARQYVIDDTGMQQFILKHNFLPTEGGESEYASFTALDLNSGENEQPDENVDSLLSHKSVQQLQNHTWYKNWRMYLFNPDNLQKLNAAKKQKASLEQLNSELVEGKPEMASRKIPHKQRKRVRF</sequence>
<dbReference type="SUPFAM" id="SSF52540">
    <property type="entry name" value="P-loop containing nucleoside triphosphate hydrolases"/>
    <property type="match status" value="2"/>
</dbReference>
<feature type="compositionally biased region" description="Polar residues" evidence="4">
    <location>
        <begin position="934"/>
        <end position="943"/>
    </location>
</feature>
<dbReference type="STRING" id="45354.A0A1L0DB25"/>
<feature type="domain" description="Helicase C-terminal" evidence="5">
    <location>
        <begin position="984"/>
        <end position="1133"/>
    </location>
</feature>
<evidence type="ECO:0000259" key="5">
    <source>
        <dbReference type="PROSITE" id="PS51194"/>
    </source>
</evidence>
<dbReference type="EMBL" id="LT635759">
    <property type="protein sequence ID" value="SGZ53716.1"/>
    <property type="molecule type" value="Genomic_DNA"/>
</dbReference>
<dbReference type="InterPro" id="IPR014001">
    <property type="entry name" value="Helicase_ATP-bd"/>
</dbReference>
<gene>
    <name evidence="6" type="ORF">SAMEA4029010_CIC11G00000004560</name>
</gene>